<dbReference type="InterPro" id="IPR013783">
    <property type="entry name" value="Ig-like_fold"/>
</dbReference>
<keyword evidence="4 5" id="KW-0720">Serine protease</keyword>
<keyword evidence="2 5" id="KW-0645">Protease</keyword>
<feature type="domain" description="Fibronectin type-III" evidence="9">
    <location>
        <begin position="608"/>
        <end position="690"/>
    </location>
</feature>
<dbReference type="CDD" id="cd06263">
    <property type="entry name" value="MAM"/>
    <property type="match status" value="1"/>
</dbReference>
<feature type="chain" id="PRO_5046742719" evidence="7">
    <location>
        <begin position="23"/>
        <end position="1060"/>
    </location>
</feature>
<feature type="active site" description="Charge relay system" evidence="5">
    <location>
        <position position="426"/>
    </location>
</feature>
<dbReference type="InterPro" id="IPR013320">
    <property type="entry name" value="ConA-like_dom_sf"/>
</dbReference>
<dbReference type="InterPro" id="IPR003961">
    <property type="entry name" value="FN3_dom"/>
</dbReference>
<dbReference type="SMART" id="SM00137">
    <property type="entry name" value="MAM"/>
    <property type="match status" value="1"/>
</dbReference>
<feature type="region of interest" description="Disordered" evidence="6">
    <location>
        <begin position="723"/>
        <end position="742"/>
    </location>
</feature>
<dbReference type="PROSITE" id="PS50853">
    <property type="entry name" value="FN3"/>
    <property type="match status" value="1"/>
</dbReference>
<dbReference type="PANTHER" id="PTHR43806">
    <property type="entry name" value="PEPTIDASE S8"/>
    <property type="match status" value="1"/>
</dbReference>
<dbReference type="EMBL" id="JAPFQN010000010">
    <property type="protein sequence ID" value="MCX2745622.1"/>
    <property type="molecule type" value="Genomic_DNA"/>
</dbReference>
<dbReference type="Pfam" id="PF00629">
    <property type="entry name" value="MAM"/>
    <property type="match status" value="1"/>
</dbReference>
<evidence type="ECO:0000256" key="3">
    <source>
        <dbReference type="ARBA" id="ARBA00022801"/>
    </source>
</evidence>
<feature type="active site" description="Charge relay system" evidence="5">
    <location>
        <position position="257"/>
    </location>
</feature>
<dbReference type="InterPro" id="IPR022398">
    <property type="entry name" value="Peptidase_S8_His-AS"/>
</dbReference>
<feature type="active site" description="Charge relay system" evidence="5">
    <location>
        <position position="203"/>
    </location>
</feature>
<dbReference type="Gene3D" id="2.60.40.10">
    <property type="entry name" value="Immunoglobulins"/>
    <property type="match status" value="1"/>
</dbReference>
<feature type="signal peptide" evidence="7">
    <location>
        <begin position="1"/>
        <end position="22"/>
    </location>
</feature>
<dbReference type="Gene3D" id="3.40.50.200">
    <property type="entry name" value="Peptidase S8/S53 domain"/>
    <property type="match status" value="1"/>
</dbReference>
<dbReference type="InterPro" id="IPR000209">
    <property type="entry name" value="Peptidase_S8/S53_dom"/>
</dbReference>
<feature type="domain" description="MAM" evidence="8">
    <location>
        <begin position="707"/>
        <end position="867"/>
    </location>
</feature>
<dbReference type="PROSITE" id="PS50060">
    <property type="entry name" value="MAM_2"/>
    <property type="match status" value="1"/>
</dbReference>
<evidence type="ECO:0000259" key="8">
    <source>
        <dbReference type="PROSITE" id="PS50060"/>
    </source>
</evidence>
<dbReference type="InterPro" id="IPR050131">
    <property type="entry name" value="Peptidase_S8_subtilisin-like"/>
</dbReference>
<keyword evidence="7" id="KW-0732">Signal</keyword>
<dbReference type="InterPro" id="IPR034204">
    <property type="entry name" value="PfSUB1-like_cat_dom"/>
</dbReference>
<dbReference type="Gene3D" id="2.60.120.200">
    <property type="match status" value="1"/>
</dbReference>
<dbReference type="NCBIfam" id="TIGR04183">
    <property type="entry name" value="Por_Secre_tail"/>
    <property type="match status" value="1"/>
</dbReference>
<evidence type="ECO:0000259" key="9">
    <source>
        <dbReference type="PROSITE" id="PS50853"/>
    </source>
</evidence>
<dbReference type="CDD" id="cd00063">
    <property type="entry name" value="FN3"/>
    <property type="match status" value="1"/>
</dbReference>
<evidence type="ECO:0000256" key="2">
    <source>
        <dbReference type="ARBA" id="ARBA00022670"/>
    </source>
</evidence>
<reference evidence="10 11" key="1">
    <citation type="submission" date="2022-11" db="EMBL/GenBank/DDBJ databases">
        <title>The characterization of three novel Bacteroidetes species and genomic analysis of their roles in tidal elemental geochemical cycles.</title>
        <authorList>
            <person name="Ma K."/>
        </authorList>
    </citation>
    <scope>NUCLEOTIDE SEQUENCE [LARGE SCALE GENOMIC DNA]</scope>
    <source>
        <strain evidence="10 11">M17</strain>
    </source>
</reference>
<dbReference type="SUPFAM" id="SSF49899">
    <property type="entry name" value="Concanavalin A-like lectins/glucanases"/>
    <property type="match status" value="1"/>
</dbReference>
<dbReference type="InterPro" id="IPR000998">
    <property type="entry name" value="MAM_dom"/>
</dbReference>
<evidence type="ECO:0000256" key="1">
    <source>
        <dbReference type="ARBA" id="ARBA00011073"/>
    </source>
</evidence>
<evidence type="ECO:0000313" key="11">
    <source>
        <dbReference type="Proteomes" id="UP001209885"/>
    </source>
</evidence>
<evidence type="ECO:0000256" key="6">
    <source>
        <dbReference type="SAM" id="MobiDB-lite"/>
    </source>
</evidence>
<dbReference type="Pfam" id="PF00041">
    <property type="entry name" value="fn3"/>
    <property type="match status" value="1"/>
</dbReference>
<dbReference type="Pfam" id="PF18962">
    <property type="entry name" value="Por_Secre_tail"/>
    <property type="match status" value="1"/>
</dbReference>
<dbReference type="RefSeq" id="WP_266058220.1">
    <property type="nucleotide sequence ID" value="NZ_JAPFQN010000010.1"/>
</dbReference>
<dbReference type="NCBIfam" id="NF038128">
    <property type="entry name" value="choice_anch_J"/>
    <property type="match status" value="1"/>
</dbReference>
<dbReference type="PROSITE" id="PS00137">
    <property type="entry name" value="SUBTILASE_HIS"/>
    <property type="match status" value="1"/>
</dbReference>
<dbReference type="PROSITE" id="PS00138">
    <property type="entry name" value="SUBTILASE_SER"/>
    <property type="match status" value="1"/>
</dbReference>
<dbReference type="InterPro" id="IPR026444">
    <property type="entry name" value="Secre_tail"/>
</dbReference>
<dbReference type="InterPro" id="IPR015500">
    <property type="entry name" value="Peptidase_S8_subtilisin-rel"/>
</dbReference>
<dbReference type="InterPro" id="IPR036116">
    <property type="entry name" value="FN3_sf"/>
</dbReference>
<feature type="compositionally biased region" description="Low complexity" evidence="6">
    <location>
        <begin position="731"/>
        <end position="742"/>
    </location>
</feature>
<keyword evidence="11" id="KW-1185">Reference proteome</keyword>
<evidence type="ECO:0000256" key="4">
    <source>
        <dbReference type="ARBA" id="ARBA00022825"/>
    </source>
</evidence>
<dbReference type="SUPFAM" id="SSF52743">
    <property type="entry name" value="Subtilisin-like"/>
    <property type="match status" value="1"/>
</dbReference>
<dbReference type="SUPFAM" id="SSF49265">
    <property type="entry name" value="Fibronectin type III"/>
    <property type="match status" value="1"/>
</dbReference>
<proteinExistence type="inferred from homology"/>
<evidence type="ECO:0000256" key="7">
    <source>
        <dbReference type="SAM" id="SignalP"/>
    </source>
</evidence>
<dbReference type="SMART" id="SM00060">
    <property type="entry name" value="FN3"/>
    <property type="match status" value="1"/>
</dbReference>
<protein>
    <submittedName>
        <fullName evidence="10">S8 family serine peptidase</fullName>
    </submittedName>
</protein>
<dbReference type="InterPro" id="IPR023828">
    <property type="entry name" value="Peptidase_S8_Ser-AS"/>
</dbReference>
<keyword evidence="3 5" id="KW-0378">Hydrolase</keyword>
<gene>
    <name evidence="10" type="ORF">OO013_17200</name>
</gene>
<dbReference type="PROSITE" id="PS51892">
    <property type="entry name" value="SUBTILASE"/>
    <property type="match status" value="1"/>
</dbReference>
<comment type="similarity">
    <text evidence="1 5">Belongs to the peptidase S8 family.</text>
</comment>
<comment type="caution">
    <text evidence="10">The sequence shown here is derived from an EMBL/GenBank/DDBJ whole genome shotgun (WGS) entry which is preliminary data.</text>
</comment>
<sequence length="1060" mass="112082">METSFRMLFLASIILGTSTSFAQDQITTTPKHNAKTTQFKGKSVIQGVVRIKFKNTKDVQQKLEQLTDANKNGMISRDSKAYVSLTQFPEVTAKNREFNTVKMKRVFRPAGKYEARHQKWGLHLWYELEFDDTADLNRVLEAYKSISDIAIAEPRYEMSLNTLSGPPNDPQYSTQANHYDLIRALDAWGIETGSSDVVVAIEDQGVDYTHPDLQGHMWINSDETPNNGIDDDNNGYVDDYYGYNFGNDNGDIAIDFHGTHVGGTVSAETNNGIGVSGVAGGSGSDDGVRLMSLSVFGNNSQGGFDEAFVYAADNGAVISQNSWGGGSQSSVLENAIDYFIANAGGPGQPLNGGLVVFAAGNSNSQTSGSYPGRYAPVMAVASTTYSGTKSSFSNYGSWVDISAPGSSILSTYPVSQGSYNTISGTSMACPHVSGVAALVASKAWREGNPLTASELRSILENTANFDLLYNANSSSYDGRLGSGMLDAYAALGGTVDPPTCEDTEVTLVLTTDDYGSETSWTLTDASGATIGSGSGYGNNQTYTETFCLADGEYTFTINDSYGDGICCSYGNGSYAITDGNNTLISGGEFASTESKNFTIGAGGPACDVPTGVASSDVTYNSFTVSWNAVTGADSYDVELNGSIVVDNSNTTSVNLTGLSANTTYAVRVRSNCSGGSSAYSSEISVITPDQPGVGCTGEIASYPYFESFESGIGAWSQGSGDDLNWTRDANGTPSSGTGPSSGSDGSFYMYVEASNPNYPNKVSFFNSPCFDLSSESSAIFTFDYHMNGTSMGSLELQASTDNGSSWSNTWSISGSQGNAWRTASIDLSGYVGNTVQFRFVGTTGSSWSSDIAIDNISVSSGSDGGNSLVTLTLVTDDYGSETSWTLTNEAGSTLASGNGYSNNQTYTETFNLTEGCYTFTINDSYGDGICCAYGNGSYTLSSASGTIATGGEFASVATENFCINSSSDFRLFSENLKTNSQLEDFNVVTFPNPAVSSINVKLTGATEASFVIIDVTGKEMIRGKINKTQKTISISSLPDGMYIIKTTDGKSTVSNKIIKE</sequence>
<name>A0ABT3RV20_9BACT</name>
<dbReference type="Proteomes" id="UP001209885">
    <property type="component" value="Unassembled WGS sequence"/>
</dbReference>
<evidence type="ECO:0000256" key="5">
    <source>
        <dbReference type="PROSITE-ProRule" id="PRU01240"/>
    </source>
</evidence>
<evidence type="ECO:0000313" key="10">
    <source>
        <dbReference type="EMBL" id="MCX2745622.1"/>
    </source>
</evidence>
<dbReference type="InterPro" id="IPR036852">
    <property type="entry name" value="Peptidase_S8/S53_dom_sf"/>
</dbReference>
<dbReference type="Pfam" id="PF00082">
    <property type="entry name" value="Peptidase_S8"/>
    <property type="match status" value="1"/>
</dbReference>
<dbReference type="PRINTS" id="PR00723">
    <property type="entry name" value="SUBTILISIN"/>
</dbReference>
<dbReference type="CDD" id="cd07473">
    <property type="entry name" value="Peptidases_S8_Subtilisin_like"/>
    <property type="match status" value="1"/>
</dbReference>
<accession>A0ABT3RV20</accession>
<dbReference type="PANTHER" id="PTHR43806:SF11">
    <property type="entry name" value="CEREVISIN-RELATED"/>
    <property type="match status" value="1"/>
</dbReference>
<organism evidence="10 11">
    <name type="scientific">Mangrovivirga halotolerans</name>
    <dbReference type="NCBI Taxonomy" id="2993936"/>
    <lineage>
        <taxon>Bacteria</taxon>
        <taxon>Pseudomonadati</taxon>
        <taxon>Bacteroidota</taxon>
        <taxon>Cytophagia</taxon>
        <taxon>Cytophagales</taxon>
        <taxon>Mangrovivirgaceae</taxon>
        <taxon>Mangrovivirga</taxon>
    </lineage>
</organism>